<reference evidence="1" key="1">
    <citation type="submission" date="2022-11" db="EMBL/GenBank/DDBJ databases">
        <title>Chromosome-level genome of Pogonophryne albipinna.</title>
        <authorList>
            <person name="Jo E."/>
        </authorList>
    </citation>
    <scope>NUCLEOTIDE SEQUENCE</scope>
    <source>
        <strain evidence="1">SGF0006</strain>
        <tissue evidence="1">Muscle</tissue>
    </source>
</reference>
<keyword evidence="2" id="KW-1185">Reference proteome</keyword>
<evidence type="ECO:0000313" key="1">
    <source>
        <dbReference type="EMBL" id="KAJ4920360.1"/>
    </source>
</evidence>
<dbReference type="AlphaFoldDB" id="A0AAD6A8E9"/>
<sequence>DSSPSVLRSDILVGAPRANASAPSSSAVVEGGAVYTCPWNHASCQQLQFDNTGNTNSNTFNNTPQYSI</sequence>
<comment type="caution">
    <text evidence="1">The sequence shown here is derived from an EMBL/GenBank/DDBJ whole genome shotgun (WGS) entry which is preliminary data.</text>
</comment>
<dbReference type="Gene3D" id="2.130.10.130">
    <property type="entry name" value="Integrin alpha, N-terminal"/>
    <property type="match status" value="1"/>
</dbReference>
<organism evidence="1 2">
    <name type="scientific">Pogonophryne albipinna</name>
    <dbReference type="NCBI Taxonomy" id="1090488"/>
    <lineage>
        <taxon>Eukaryota</taxon>
        <taxon>Metazoa</taxon>
        <taxon>Chordata</taxon>
        <taxon>Craniata</taxon>
        <taxon>Vertebrata</taxon>
        <taxon>Euteleostomi</taxon>
        <taxon>Actinopterygii</taxon>
        <taxon>Neopterygii</taxon>
        <taxon>Teleostei</taxon>
        <taxon>Neoteleostei</taxon>
        <taxon>Acanthomorphata</taxon>
        <taxon>Eupercaria</taxon>
        <taxon>Perciformes</taxon>
        <taxon>Notothenioidei</taxon>
        <taxon>Pogonophryne</taxon>
    </lineage>
</organism>
<gene>
    <name evidence="1" type="ORF">JOQ06_014164</name>
</gene>
<name>A0AAD6A8E9_9TELE</name>
<accession>A0AAD6A8E9</accession>
<dbReference type="Proteomes" id="UP001219934">
    <property type="component" value="Unassembled WGS sequence"/>
</dbReference>
<feature type="non-terminal residue" evidence="1">
    <location>
        <position position="1"/>
    </location>
</feature>
<dbReference type="EMBL" id="JAPTMU010000202">
    <property type="protein sequence ID" value="KAJ4920360.1"/>
    <property type="molecule type" value="Genomic_DNA"/>
</dbReference>
<protein>
    <submittedName>
        <fullName evidence="1">Uncharacterized protein</fullName>
    </submittedName>
</protein>
<dbReference type="SUPFAM" id="SSF69318">
    <property type="entry name" value="Integrin alpha N-terminal domain"/>
    <property type="match status" value="1"/>
</dbReference>
<dbReference type="InterPro" id="IPR028994">
    <property type="entry name" value="Integrin_alpha_N"/>
</dbReference>
<proteinExistence type="predicted"/>
<evidence type="ECO:0000313" key="2">
    <source>
        <dbReference type="Proteomes" id="UP001219934"/>
    </source>
</evidence>